<sequence>MDDSQLFDGTAFYWLENDPAAHRISPVVFLDRLPPCACGTPSDDALLRFIFALLDGGFAGVRELKGNEPCTSTSFVLTDSDQTNPWPLRLWIDLGSIEGLAVMALLHEIKNGTTRSDRDLAAHAIHVVQIAYANAGRGEEFHSAAQRVLQMRRQEEGAQ</sequence>
<accession>A0ABZ2RQS2</accession>
<evidence type="ECO:0000313" key="1">
    <source>
        <dbReference type="EMBL" id="WXL26991.1"/>
    </source>
</evidence>
<name>A0ABZ2RQS2_ECTME</name>
<proteinExistence type="predicted"/>
<dbReference type="Proteomes" id="UP001476583">
    <property type="component" value="Chromosome"/>
</dbReference>
<gene>
    <name evidence="1" type="ORF">WG219_05895</name>
</gene>
<reference evidence="1 2" key="1">
    <citation type="submission" date="2024-03" db="EMBL/GenBank/DDBJ databases">
        <title>Complete genome of BD2.</title>
        <authorList>
            <person name="Cao G."/>
        </authorList>
    </citation>
    <scope>NUCLEOTIDE SEQUENCE [LARGE SCALE GENOMIC DNA]</scope>
    <source>
        <strain evidence="1 2">BD2</strain>
    </source>
</reference>
<keyword evidence="2" id="KW-1185">Reference proteome</keyword>
<evidence type="ECO:0000313" key="2">
    <source>
        <dbReference type="Proteomes" id="UP001476583"/>
    </source>
</evidence>
<dbReference type="EMBL" id="CP148074">
    <property type="protein sequence ID" value="WXL26991.1"/>
    <property type="molecule type" value="Genomic_DNA"/>
</dbReference>
<organism evidence="1 2">
    <name type="scientific">Ectopseudomonas mendocina</name>
    <name type="common">Pseudomonas mendocina</name>
    <dbReference type="NCBI Taxonomy" id="300"/>
    <lineage>
        <taxon>Bacteria</taxon>
        <taxon>Pseudomonadati</taxon>
        <taxon>Pseudomonadota</taxon>
        <taxon>Gammaproteobacteria</taxon>
        <taxon>Pseudomonadales</taxon>
        <taxon>Pseudomonadaceae</taxon>
        <taxon>Ectopseudomonas</taxon>
    </lineage>
</organism>
<protein>
    <submittedName>
        <fullName evidence="1">Uncharacterized protein</fullName>
    </submittedName>
</protein>